<comment type="caution">
    <text evidence="1">The sequence shown here is derived from an EMBL/GenBank/DDBJ whole genome shotgun (WGS) entry which is preliminary data.</text>
</comment>
<dbReference type="EMBL" id="JADQDQ010000006">
    <property type="protein sequence ID" value="MBF9238404.1"/>
    <property type="molecule type" value="Genomic_DNA"/>
</dbReference>
<evidence type="ECO:0000313" key="2">
    <source>
        <dbReference type="Proteomes" id="UP000597617"/>
    </source>
</evidence>
<reference evidence="1 2" key="1">
    <citation type="submission" date="2020-11" db="EMBL/GenBank/DDBJ databases">
        <authorList>
            <person name="Kim M.K."/>
        </authorList>
    </citation>
    <scope>NUCLEOTIDE SEQUENCE [LARGE SCALE GENOMIC DNA]</scope>
    <source>
        <strain evidence="1 2">BT683</strain>
    </source>
</reference>
<keyword evidence="2" id="KW-1185">Reference proteome</keyword>
<name>A0ABS0IJ53_9BACT</name>
<accession>A0ABS0IJ53</accession>
<organism evidence="1 2">
    <name type="scientific">Hymenobacter jeongseonensis</name>
    <dbReference type="NCBI Taxonomy" id="2791027"/>
    <lineage>
        <taxon>Bacteria</taxon>
        <taxon>Pseudomonadati</taxon>
        <taxon>Bacteroidota</taxon>
        <taxon>Cytophagia</taxon>
        <taxon>Cytophagales</taxon>
        <taxon>Hymenobacteraceae</taxon>
        <taxon>Hymenobacter</taxon>
    </lineage>
</organism>
<proteinExistence type="predicted"/>
<gene>
    <name evidence="1" type="ORF">I2I05_13445</name>
</gene>
<dbReference type="Proteomes" id="UP000597617">
    <property type="component" value="Unassembled WGS sequence"/>
</dbReference>
<evidence type="ECO:0000313" key="1">
    <source>
        <dbReference type="EMBL" id="MBF9238404.1"/>
    </source>
</evidence>
<dbReference type="RefSeq" id="WP_196282788.1">
    <property type="nucleotide sequence ID" value="NZ_JADQDQ010000006.1"/>
</dbReference>
<dbReference type="PROSITE" id="PS51257">
    <property type="entry name" value="PROKAR_LIPOPROTEIN"/>
    <property type="match status" value="1"/>
</dbReference>
<protein>
    <submittedName>
        <fullName evidence="1">Uncharacterized protein</fullName>
    </submittedName>
</protein>
<sequence length="190" mass="20497">MLKPVACLLLLPLLMSCEDSLDNLYPKVQPVQLPAASEAGANTFGCRVNGQVWEANNARTLNGKVITPTIHYRNGELRLDAFRRLQVAGPVTNFHFRLDHVTGPGVYELGTTKAGNYAALKTSHDAQAYITDGQHTGTLTITRLDTAGGLAFIAGHFALRAAPPRGARRSAAMPAAMEITDGRFDIQLSR</sequence>